<dbReference type="GO" id="GO:0006888">
    <property type="term" value="P:endoplasmic reticulum to Golgi vesicle-mediated transport"/>
    <property type="evidence" value="ECO:0007669"/>
    <property type="project" value="InterPro"/>
</dbReference>
<evidence type="ECO:0000313" key="1">
    <source>
        <dbReference type="EMBL" id="KAF9624773.1"/>
    </source>
</evidence>
<organism evidence="1 2">
    <name type="scientific">Coptis chinensis</name>
    <dbReference type="NCBI Taxonomy" id="261450"/>
    <lineage>
        <taxon>Eukaryota</taxon>
        <taxon>Viridiplantae</taxon>
        <taxon>Streptophyta</taxon>
        <taxon>Embryophyta</taxon>
        <taxon>Tracheophyta</taxon>
        <taxon>Spermatophyta</taxon>
        <taxon>Magnoliopsida</taxon>
        <taxon>Ranunculales</taxon>
        <taxon>Ranunculaceae</taxon>
        <taxon>Coptidoideae</taxon>
        <taxon>Coptis</taxon>
    </lineage>
</organism>
<dbReference type="InterPro" id="IPR042044">
    <property type="entry name" value="EXOC6PINT-1/Sec15/Tip20_C_dom2"/>
</dbReference>
<dbReference type="PANTHER" id="PTHR13520:SF0">
    <property type="entry name" value="RAD50-INTERACTING PROTEIN 1"/>
    <property type="match status" value="1"/>
</dbReference>
<dbReference type="InterPro" id="IPR007528">
    <property type="entry name" value="RINT1_Tip20"/>
</dbReference>
<dbReference type="PANTHER" id="PTHR13520">
    <property type="entry name" value="RAD50-INTERACTING PROTEIN 1 RINT-1"/>
    <property type="match status" value="1"/>
</dbReference>
<dbReference type="GO" id="GO:0006890">
    <property type="term" value="P:retrograde vesicle-mediated transport, Golgi to endoplasmic reticulum"/>
    <property type="evidence" value="ECO:0007669"/>
    <property type="project" value="InterPro"/>
</dbReference>
<dbReference type="GO" id="GO:0060628">
    <property type="term" value="P:regulation of ER to Golgi vesicle-mediated transport"/>
    <property type="evidence" value="ECO:0007669"/>
    <property type="project" value="TreeGrafter"/>
</dbReference>
<dbReference type="Proteomes" id="UP000631114">
    <property type="component" value="Unassembled WGS sequence"/>
</dbReference>
<proteinExistence type="predicted"/>
<sequence>MASNAEDDASMKICESVNAARYCESILREWSEDVNFMEMRMAEDDSNSQVQSDQDDHCCFFWEEVKFLMKLETDWIVEIMAHLLRQFDIFSCEYVRNKEKWGWNLEDCGDYTLLGTANTESSDFVEALDTLRNRLHLLKTGLNSKDFLYLWRSIADGLDQFIFSSIVMGGATFSKRGVNQFSTDMQALFLVFQPFCVRPQAFFPCIRDSLKLFKLDLEDAKNLQSVLAKGDKRMEVLQSSGVSYISPDQAEKILMIRKFGP</sequence>
<keyword evidence="2" id="KW-1185">Reference proteome</keyword>
<dbReference type="PROSITE" id="PS51386">
    <property type="entry name" value="RINT1_TIP20"/>
    <property type="match status" value="1"/>
</dbReference>
<reference evidence="1 2" key="1">
    <citation type="submission" date="2020-10" db="EMBL/GenBank/DDBJ databases">
        <title>The Coptis chinensis genome and diversification of protoberbering-type alkaloids.</title>
        <authorList>
            <person name="Wang B."/>
            <person name="Shu S."/>
            <person name="Song C."/>
            <person name="Liu Y."/>
        </authorList>
    </citation>
    <scope>NUCLEOTIDE SEQUENCE [LARGE SCALE GENOMIC DNA]</scope>
    <source>
        <strain evidence="1">HL-2020</strain>
        <tissue evidence="1">Leaf</tissue>
    </source>
</reference>
<dbReference type="AlphaFoldDB" id="A0A835M9Q1"/>
<dbReference type="GO" id="GO:0070939">
    <property type="term" value="C:Dsl1/NZR complex"/>
    <property type="evidence" value="ECO:0007669"/>
    <property type="project" value="InterPro"/>
</dbReference>
<gene>
    <name evidence="1" type="ORF">IFM89_013854</name>
</gene>
<dbReference type="EMBL" id="JADFTS010000001">
    <property type="protein sequence ID" value="KAF9624773.1"/>
    <property type="molecule type" value="Genomic_DNA"/>
</dbReference>
<accession>A0A835M9Q1</accession>
<dbReference type="Gene3D" id="1.20.58.670">
    <property type="entry name" value="Dsl1p vesicle tethering complex, Tip20p subunit, domain D"/>
    <property type="match status" value="1"/>
</dbReference>
<comment type="caution">
    <text evidence="1">The sequence shown here is derived from an EMBL/GenBank/DDBJ whole genome shotgun (WGS) entry which is preliminary data.</text>
</comment>
<protein>
    <submittedName>
        <fullName evidence="1">Uncharacterized protein</fullName>
    </submittedName>
</protein>
<name>A0A835M9Q1_9MAGN</name>
<dbReference type="OrthoDB" id="2189254at2759"/>
<evidence type="ECO:0000313" key="2">
    <source>
        <dbReference type="Proteomes" id="UP000631114"/>
    </source>
</evidence>
<dbReference type="Pfam" id="PF04437">
    <property type="entry name" value="RINT1_TIP1"/>
    <property type="match status" value="1"/>
</dbReference>